<dbReference type="EMBL" id="QUMU01000011">
    <property type="protein sequence ID" value="REG26818.1"/>
    <property type="molecule type" value="Genomic_DNA"/>
</dbReference>
<keyword evidence="5" id="KW-1185">Reference proteome</keyword>
<evidence type="ECO:0000313" key="2">
    <source>
        <dbReference type="EMBL" id="AKJ07422.1"/>
    </source>
</evidence>
<evidence type="ECO:0000313" key="4">
    <source>
        <dbReference type="Proteomes" id="UP000035579"/>
    </source>
</evidence>
<dbReference type="KEGG" id="age:AA314_09048"/>
<feature type="compositionally biased region" description="Low complexity" evidence="1">
    <location>
        <begin position="89"/>
        <end position="98"/>
    </location>
</feature>
<evidence type="ECO:0000313" key="5">
    <source>
        <dbReference type="Proteomes" id="UP000256345"/>
    </source>
</evidence>
<feature type="region of interest" description="Disordered" evidence="1">
    <location>
        <begin position="89"/>
        <end position="119"/>
    </location>
</feature>
<accession>A0AAC8TII6</accession>
<reference evidence="2 4" key="1">
    <citation type="submission" date="2015-05" db="EMBL/GenBank/DDBJ databases">
        <title>Genome assembly of Archangium gephyra DSM 2261.</title>
        <authorList>
            <person name="Sharma G."/>
            <person name="Subramanian S."/>
        </authorList>
    </citation>
    <scope>NUCLEOTIDE SEQUENCE [LARGE SCALE GENOMIC DNA]</scope>
    <source>
        <strain evidence="2 4">DSM 2261</strain>
    </source>
</reference>
<proteinExistence type="predicted"/>
<protein>
    <submittedName>
        <fullName evidence="2">Uncharacterized protein</fullName>
    </submittedName>
</protein>
<organism evidence="2 4">
    <name type="scientific">Archangium gephyra</name>
    <dbReference type="NCBI Taxonomy" id="48"/>
    <lineage>
        <taxon>Bacteria</taxon>
        <taxon>Pseudomonadati</taxon>
        <taxon>Myxococcota</taxon>
        <taxon>Myxococcia</taxon>
        <taxon>Myxococcales</taxon>
        <taxon>Cystobacterineae</taxon>
        <taxon>Archangiaceae</taxon>
        <taxon>Archangium</taxon>
    </lineage>
</organism>
<dbReference type="RefSeq" id="WP_047860450.1">
    <property type="nucleotide sequence ID" value="NZ_CP011509.1"/>
</dbReference>
<dbReference type="EMBL" id="CP011509">
    <property type="protein sequence ID" value="AKJ07422.1"/>
    <property type="molecule type" value="Genomic_DNA"/>
</dbReference>
<evidence type="ECO:0000313" key="3">
    <source>
        <dbReference type="EMBL" id="REG26818.1"/>
    </source>
</evidence>
<gene>
    <name evidence="2" type="ORF">AA314_09048</name>
    <name evidence="3" type="ORF">ATI61_111369</name>
</gene>
<dbReference type="Proteomes" id="UP000035579">
    <property type="component" value="Chromosome"/>
</dbReference>
<reference evidence="3 5" key="2">
    <citation type="submission" date="2018-08" db="EMBL/GenBank/DDBJ databases">
        <title>Genomic Encyclopedia of Archaeal and Bacterial Type Strains, Phase II (KMG-II): from individual species to whole genera.</title>
        <authorList>
            <person name="Goeker M."/>
        </authorList>
    </citation>
    <scope>NUCLEOTIDE SEQUENCE [LARGE SCALE GENOMIC DNA]</scope>
    <source>
        <strain evidence="3 5">DSM 2261</strain>
    </source>
</reference>
<sequence>MSLTDRDVFARFKENAFHVLGLRPSCTRMEVEREGQKLLAMLELGLSEAAHYDTPVGRMPRTAELVRASMATLRDPATRLQHALWAQLPSGAPAAQAPAKEEPAPWSEAPVRLGWRRPE</sequence>
<dbReference type="AlphaFoldDB" id="A0AAC8TII6"/>
<dbReference type="Proteomes" id="UP000256345">
    <property type="component" value="Unassembled WGS sequence"/>
</dbReference>
<name>A0AAC8TII6_9BACT</name>
<evidence type="ECO:0000256" key="1">
    <source>
        <dbReference type="SAM" id="MobiDB-lite"/>
    </source>
</evidence>